<reference evidence="1" key="1">
    <citation type="submission" date="2014-05" db="EMBL/GenBank/DDBJ databases">
        <authorList>
            <person name="Chronopoulou M."/>
        </authorList>
    </citation>
    <scope>NUCLEOTIDE SEQUENCE</scope>
    <source>
        <tissue evidence="1">Whole organism</tissue>
    </source>
</reference>
<organism evidence="1">
    <name type="scientific">Lepeophtheirus salmonis</name>
    <name type="common">Salmon louse</name>
    <name type="synonym">Caligus salmonis</name>
    <dbReference type="NCBI Taxonomy" id="72036"/>
    <lineage>
        <taxon>Eukaryota</taxon>
        <taxon>Metazoa</taxon>
        <taxon>Ecdysozoa</taxon>
        <taxon>Arthropoda</taxon>
        <taxon>Crustacea</taxon>
        <taxon>Multicrustacea</taxon>
        <taxon>Hexanauplia</taxon>
        <taxon>Copepoda</taxon>
        <taxon>Siphonostomatoida</taxon>
        <taxon>Caligidae</taxon>
        <taxon>Lepeophtheirus</taxon>
    </lineage>
</organism>
<name>A0A0K2TFP3_LEPSM</name>
<protein>
    <submittedName>
        <fullName evidence="1">Uncharacterized protein</fullName>
    </submittedName>
</protein>
<dbReference type="EMBL" id="HACA01007021">
    <property type="protein sequence ID" value="CDW24382.1"/>
    <property type="molecule type" value="Transcribed_RNA"/>
</dbReference>
<dbReference type="AlphaFoldDB" id="A0A0K2TFP3"/>
<proteinExistence type="predicted"/>
<evidence type="ECO:0000313" key="1">
    <source>
        <dbReference type="EMBL" id="CDW24382.1"/>
    </source>
</evidence>
<accession>A0A0K2TFP3</accession>
<sequence>MMYYSYQNHNNIRLDHRFRLSYDLECVRERFFVFN</sequence>